<dbReference type="Proteomes" id="UP000828941">
    <property type="component" value="Chromosome 4"/>
</dbReference>
<accession>A0ACB9PK76</accession>
<evidence type="ECO:0000313" key="1">
    <source>
        <dbReference type="EMBL" id="KAI4348922.1"/>
    </source>
</evidence>
<proteinExistence type="predicted"/>
<evidence type="ECO:0000313" key="2">
    <source>
        <dbReference type="Proteomes" id="UP000828941"/>
    </source>
</evidence>
<comment type="caution">
    <text evidence="1">The sequence shown here is derived from an EMBL/GenBank/DDBJ whole genome shotgun (WGS) entry which is preliminary data.</text>
</comment>
<reference evidence="1 2" key="1">
    <citation type="journal article" date="2022" name="DNA Res.">
        <title>Chromosomal-level genome assembly of the orchid tree Bauhinia variegata (Leguminosae; Cercidoideae) supports the allotetraploid origin hypothesis of Bauhinia.</title>
        <authorList>
            <person name="Zhong Y."/>
            <person name="Chen Y."/>
            <person name="Zheng D."/>
            <person name="Pang J."/>
            <person name="Liu Y."/>
            <person name="Luo S."/>
            <person name="Meng S."/>
            <person name="Qian L."/>
            <person name="Wei D."/>
            <person name="Dai S."/>
            <person name="Zhou R."/>
        </authorList>
    </citation>
    <scope>NUCLEOTIDE SEQUENCE [LARGE SCALE GENOMIC DNA]</scope>
    <source>
        <strain evidence="1">BV-YZ2020</strain>
    </source>
</reference>
<sequence length="71" mass="7815">MKGLRDQILASSRQGPSRVSASPTRQFGQPWPSRDPTNAFQERPPTAQGNGPKSRLGEARGEGQNLRKSKR</sequence>
<organism evidence="1 2">
    <name type="scientific">Bauhinia variegata</name>
    <name type="common">Purple orchid tree</name>
    <name type="synonym">Phanera variegata</name>
    <dbReference type="NCBI Taxonomy" id="167791"/>
    <lineage>
        <taxon>Eukaryota</taxon>
        <taxon>Viridiplantae</taxon>
        <taxon>Streptophyta</taxon>
        <taxon>Embryophyta</taxon>
        <taxon>Tracheophyta</taxon>
        <taxon>Spermatophyta</taxon>
        <taxon>Magnoliopsida</taxon>
        <taxon>eudicotyledons</taxon>
        <taxon>Gunneridae</taxon>
        <taxon>Pentapetalae</taxon>
        <taxon>rosids</taxon>
        <taxon>fabids</taxon>
        <taxon>Fabales</taxon>
        <taxon>Fabaceae</taxon>
        <taxon>Cercidoideae</taxon>
        <taxon>Cercideae</taxon>
        <taxon>Bauhiniinae</taxon>
        <taxon>Bauhinia</taxon>
    </lineage>
</organism>
<keyword evidence="2" id="KW-1185">Reference proteome</keyword>
<name>A0ACB9PK76_BAUVA</name>
<protein>
    <submittedName>
        <fullName evidence="1">Uncharacterized protein</fullName>
    </submittedName>
</protein>
<dbReference type="EMBL" id="CM039429">
    <property type="protein sequence ID" value="KAI4348922.1"/>
    <property type="molecule type" value="Genomic_DNA"/>
</dbReference>
<gene>
    <name evidence="1" type="ORF">L6164_009586</name>
</gene>